<reference evidence="4 5" key="1">
    <citation type="journal article" date="2008" name="Nature">
        <title>The Trichoplax genome and the nature of placozoans.</title>
        <authorList>
            <person name="Srivastava M."/>
            <person name="Begovic E."/>
            <person name="Chapman J."/>
            <person name="Putnam N.H."/>
            <person name="Hellsten U."/>
            <person name="Kawashima T."/>
            <person name="Kuo A."/>
            <person name="Mitros T."/>
            <person name="Salamov A."/>
            <person name="Carpenter M.L."/>
            <person name="Signorovitch A.Y."/>
            <person name="Moreno M.A."/>
            <person name="Kamm K."/>
            <person name="Grimwood J."/>
            <person name="Schmutz J."/>
            <person name="Shapiro H."/>
            <person name="Grigoriev I.V."/>
            <person name="Buss L.W."/>
            <person name="Schierwater B."/>
            <person name="Dellaporta S.L."/>
            <person name="Rokhsar D.S."/>
        </authorList>
    </citation>
    <scope>NUCLEOTIDE SEQUENCE [LARGE SCALE GENOMIC DNA]</scope>
    <source>
        <strain evidence="4 5">Grell-BS-1999</strain>
    </source>
</reference>
<dbReference type="PhylomeDB" id="B3RX17"/>
<evidence type="ECO:0000313" key="5">
    <source>
        <dbReference type="Proteomes" id="UP000009022"/>
    </source>
</evidence>
<accession>B3RX17</accession>
<dbReference type="Proteomes" id="UP000009022">
    <property type="component" value="Unassembled WGS sequence"/>
</dbReference>
<dbReference type="eggNOG" id="ENOG502S3V1">
    <property type="taxonomic scope" value="Eukaryota"/>
</dbReference>
<dbReference type="GO" id="GO:0005509">
    <property type="term" value="F:calcium ion binding"/>
    <property type="evidence" value="ECO:0007669"/>
    <property type="project" value="InterPro"/>
</dbReference>
<dbReference type="InParanoid" id="B3RX17"/>
<feature type="region of interest" description="Disordered" evidence="2">
    <location>
        <begin position="409"/>
        <end position="444"/>
    </location>
</feature>
<dbReference type="RefSeq" id="XP_002113118.1">
    <property type="nucleotide sequence ID" value="XM_002113082.1"/>
</dbReference>
<dbReference type="InterPro" id="IPR041667">
    <property type="entry name" value="Cupin_8"/>
</dbReference>
<feature type="domain" description="EF-hand" evidence="3">
    <location>
        <begin position="365"/>
        <end position="400"/>
    </location>
</feature>
<dbReference type="GeneID" id="6754331"/>
<evidence type="ECO:0000313" key="4">
    <source>
        <dbReference type="EMBL" id="EDV25228.1"/>
    </source>
</evidence>
<keyword evidence="5" id="KW-1185">Reference proteome</keyword>
<dbReference type="InterPro" id="IPR002048">
    <property type="entry name" value="EF_hand_dom"/>
</dbReference>
<dbReference type="OMA" id="EFYTINI"/>
<dbReference type="CTD" id="6754331"/>
<organism evidence="4 5">
    <name type="scientific">Trichoplax adhaerens</name>
    <name type="common">Trichoplax reptans</name>
    <dbReference type="NCBI Taxonomy" id="10228"/>
    <lineage>
        <taxon>Eukaryota</taxon>
        <taxon>Metazoa</taxon>
        <taxon>Placozoa</taxon>
        <taxon>Uniplacotomia</taxon>
        <taxon>Trichoplacea</taxon>
        <taxon>Trichoplacidae</taxon>
        <taxon>Trichoplax</taxon>
    </lineage>
</organism>
<evidence type="ECO:0000256" key="2">
    <source>
        <dbReference type="SAM" id="MobiDB-lite"/>
    </source>
</evidence>
<sequence length="444" mass="50817">MKIILEIQIVTLLTYCLFISTILNGVWAVDYSNHPGHLKPIGFAGPSSDIESCHGFPSLKIFIEEYLNKNKPLLMKDAAKSSPAFKLWSDDYFLAEPESANVNISVEQRKKENRTIMPEDMSFKDFLLRYNNTNEYMVDKVPEPFRKDVYLPSCLQCQVFTLTDDVMWFSSGGTKSVLHTDGYQNLNCLFRGTKDLVMINSSYPREELIEVSKGAYSNVDVDRFEQVSKARRGILHTCPYGAWRLFIHPSFLSNSNYKTVAANGVIYRYHHVRSYNRNIAVNTWFLPAEKSYDASLCKDVQQVSQTLNETNFTGLTDPAEDDEYLEFREYLKWLFEDAKKNDLKTLVKSLSMSLPEQSDEEELKQAKRFCIEIFAKVDTDKDGIITTEEINNISDENNSKLSEKLSLFVPLSNSDESEDDDLSQTGDEKDGQADDESSSNRDEL</sequence>
<dbReference type="SUPFAM" id="SSF51197">
    <property type="entry name" value="Clavaminate synthase-like"/>
    <property type="match status" value="1"/>
</dbReference>
<dbReference type="PANTHER" id="PTHR12461:SF18">
    <property type="entry name" value="JMJC DOMAIN-CONTAINING PROTEIN"/>
    <property type="match status" value="1"/>
</dbReference>
<feature type="compositionally biased region" description="Basic and acidic residues" evidence="2">
    <location>
        <begin position="426"/>
        <end position="444"/>
    </location>
</feature>
<evidence type="ECO:0000256" key="1">
    <source>
        <dbReference type="ARBA" id="ARBA00022837"/>
    </source>
</evidence>
<protein>
    <recommendedName>
        <fullName evidence="3">EF-hand domain-containing protein</fullName>
    </recommendedName>
</protein>
<gene>
    <name evidence="4" type="ORF">TRIADDRAFT_56961</name>
</gene>
<proteinExistence type="predicted"/>
<dbReference type="AlphaFoldDB" id="B3RX17"/>
<dbReference type="OrthoDB" id="415358at2759"/>
<dbReference type="InterPro" id="IPR011992">
    <property type="entry name" value="EF-hand-dom_pair"/>
</dbReference>
<dbReference type="HOGENOM" id="CLU_016785_9_3_1"/>
<keyword evidence="1" id="KW-0106">Calcium</keyword>
<dbReference type="SUPFAM" id="SSF47473">
    <property type="entry name" value="EF-hand"/>
    <property type="match status" value="1"/>
</dbReference>
<dbReference type="Gene3D" id="2.60.120.650">
    <property type="entry name" value="Cupin"/>
    <property type="match status" value="1"/>
</dbReference>
<evidence type="ECO:0000259" key="3">
    <source>
        <dbReference type="PROSITE" id="PS50222"/>
    </source>
</evidence>
<name>B3RX17_TRIAD</name>
<dbReference type="EMBL" id="DS985245">
    <property type="protein sequence ID" value="EDV25228.1"/>
    <property type="molecule type" value="Genomic_DNA"/>
</dbReference>
<dbReference type="KEGG" id="tad:TRIADDRAFT_56961"/>
<dbReference type="Pfam" id="PF13621">
    <property type="entry name" value="Cupin_8"/>
    <property type="match status" value="1"/>
</dbReference>
<dbReference type="Gene3D" id="1.10.238.10">
    <property type="entry name" value="EF-hand"/>
    <property type="match status" value="1"/>
</dbReference>
<dbReference type="InterPro" id="IPR018247">
    <property type="entry name" value="EF_Hand_1_Ca_BS"/>
</dbReference>
<dbReference type="PROSITE" id="PS00018">
    <property type="entry name" value="EF_HAND_1"/>
    <property type="match status" value="1"/>
</dbReference>
<dbReference type="PANTHER" id="PTHR12461">
    <property type="entry name" value="HYPOXIA-INDUCIBLE FACTOR 1 ALPHA INHIBITOR-RELATED"/>
    <property type="match status" value="1"/>
</dbReference>
<dbReference type="GO" id="GO:0016706">
    <property type="term" value="F:2-oxoglutarate-dependent dioxygenase activity"/>
    <property type="evidence" value="ECO:0000318"/>
    <property type="project" value="GO_Central"/>
</dbReference>
<dbReference type="PROSITE" id="PS50222">
    <property type="entry name" value="EF_HAND_2"/>
    <property type="match status" value="1"/>
</dbReference>